<evidence type="ECO:0000256" key="1">
    <source>
        <dbReference type="SAM" id="Phobius"/>
    </source>
</evidence>
<evidence type="ECO:0000313" key="3">
    <source>
        <dbReference type="Proteomes" id="UP000183832"/>
    </source>
</evidence>
<feature type="transmembrane region" description="Helical" evidence="1">
    <location>
        <begin position="33"/>
        <end position="52"/>
    </location>
</feature>
<dbReference type="Proteomes" id="UP000183832">
    <property type="component" value="Unassembled WGS sequence"/>
</dbReference>
<keyword evidence="3" id="KW-1185">Reference proteome</keyword>
<reference evidence="2 3" key="1">
    <citation type="submission" date="2015-04" db="EMBL/GenBank/DDBJ databases">
        <authorList>
            <person name="Syromyatnikov M.Y."/>
            <person name="Popov V.N."/>
        </authorList>
    </citation>
    <scope>NUCLEOTIDE SEQUENCE [LARGE SCALE GENOMIC DNA]</scope>
</reference>
<dbReference type="AlphaFoldDB" id="A0A1J1I2U9"/>
<organism evidence="2 3">
    <name type="scientific">Clunio marinus</name>
    <dbReference type="NCBI Taxonomy" id="568069"/>
    <lineage>
        <taxon>Eukaryota</taxon>
        <taxon>Metazoa</taxon>
        <taxon>Ecdysozoa</taxon>
        <taxon>Arthropoda</taxon>
        <taxon>Hexapoda</taxon>
        <taxon>Insecta</taxon>
        <taxon>Pterygota</taxon>
        <taxon>Neoptera</taxon>
        <taxon>Endopterygota</taxon>
        <taxon>Diptera</taxon>
        <taxon>Nematocera</taxon>
        <taxon>Chironomoidea</taxon>
        <taxon>Chironomidae</taxon>
        <taxon>Clunio</taxon>
    </lineage>
</organism>
<protein>
    <submittedName>
        <fullName evidence="2">CLUMA_CG007443, isoform A</fullName>
    </submittedName>
</protein>
<evidence type="ECO:0000313" key="2">
    <source>
        <dbReference type="EMBL" id="CRK93916.1"/>
    </source>
</evidence>
<name>A0A1J1I2U9_9DIPT</name>
<keyword evidence="1" id="KW-1133">Transmembrane helix</keyword>
<dbReference type="EMBL" id="CVRI01000038">
    <property type="protein sequence ID" value="CRK93916.1"/>
    <property type="molecule type" value="Genomic_DNA"/>
</dbReference>
<gene>
    <name evidence="2" type="ORF">CLUMA_CG007443</name>
</gene>
<keyword evidence="1" id="KW-0812">Transmembrane</keyword>
<accession>A0A1J1I2U9</accession>
<proteinExistence type="predicted"/>
<sequence>MKHSTSCVTIELLRLMIILTSLRTRRKKEKKKCFMRFIFSISCLNAEVLNLFQHFISMIILQRHSPFTSIKQKEKKNIGLKRNFSETSTLKTKNFHHFCSLKRISVNFPCESTQTLYEKKSFGKEEIYVETGKTLMENSPTN</sequence>
<keyword evidence="1" id="KW-0472">Membrane</keyword>